<feature type="transmembrane region" description="Helical" evidence="8">
    <location>
        <begin position="160"/>
        <end position="181"/>
    </location>
</feature>
<comment type="caution">
    <text evidence="8">Lacks conserved residue(s) required for the propagation of feature annotation.</text>
</comment>
<evidence type="ECO:0000256" key="7">
    <source>
        <dbReference type="ARBA" id="ARBA00023136"/>
    </source>
</evidence>
<evidence type="ECO:0000256" key="2">
    <source>
        <dbReference type="ARBA" id="ARBA00006236"/>
    </source>
</evidence>
<feature type="transmembrane region" description="Helical" evidence="8">
    <location>
        <begin position="213"/>
        <end position="233"/>
    </location>
</feature>
<dbReference type="InterPro" id="IPR004812">
    <property type="entry name" value="Efflux_drug-R_Bcr/CmlA"/>
</dbReference>
<keyword evidence="3 8" id="KW-0813">Transport</keyword>
<sequence>MSTLRFAILLGMTVAIGPFALDTYLPAFPEIAADLGVDLPAVGRTLSIYVFALGLTQLVAGPLSDRYGRRVVLFTGLVIFAAASLMLARAESLGWMMAWRLVQAMGGACCAVSVPAIVRDRTHGQASASLFSLIGIVMLVAPALAPAIGSSLLYAFDWPAIFVFLAAYAAVVALTLHNLLFRGLPPAPKVTTPVHTLVTNYLTVLRHGTTMRFIAIQTLAFSVMLVFITHAAFIYQEWFGASNRLFSILFACQVAGMVAANFLNRRLLRTFHSTRILRTACAVQALAVLALLAAIVQGAGLVTVAVCMVVIGGCLGTIIPNNIANALEFFPRLGGTASALLGATQFALGGLISATSTWLADGTPLPIVLVMAFCTLAALAFAAGAPGAMARALEMDAANRETVGRR</sequence>
<dbReference type="PRINTS" id="PR01036">
    <property type="entry name" value="TCRTETB"/>
</dbReference>
<dbReference type="OrthoDB" id="9812221at2"/>
<dbReference type="PANTHER" id="PTHR43124">
    <property type="entry name" value="PURINE EFFLUX PUMP PBUE"/>
    <property type="match status" value="1"/>
</dbReference>
<dbReference type="PANTHER" id="PTHR43124:SF3">
    <property type="entry name" value="CHLORAMPHENICOL EFFLUX PUMP RV0191"/>
    <property type="match status" value="1"/>
</dbReference>
<evidence type="ECO:0000256" key="8">
    <source>
        <dbReference type="RuleBase" id="RU365088"/>
    </source>
</evidence>
<dbReference type="EMBL" id="QUZK01000041">
    <property type="protein sequence ID" value="RFF29980.1"/>
    <property type="molecule type" value="Genomic_DNA"/>
</dbReference>
<dbReference type="InterPro" id="IPR050189">
    <property type="entry name" value="MFS_Efflux_Transporters"/>
</dbReference>
<dbReference type="InterPro" id="IPR020846">
    <property type="entry name" value="MFS_dom"/>
</dbReference>
<dbReference type="PROSITE" id="PS50850">
    <property type="entry name" value="MFS"/>
    <property type="match status" value="1"/>
</dbReference>
<evidence type="ECO:0000256" key="3">
    <source>
        <dbReference type="ARBA" id="ARBA00022448"/>
    </source>
</evidence>
<keyword evidence="8" id="KW-0997">Cell inner membrane</keyword>
<evidence type="ECO:0000256" key="1">
    <source>
        <dbReference type="ARBA" id="ARBA00004651"/>
    </source>
</evidence>
<dbReference type="AlphaFoldDB" id="A0A3E1K7H9"/>
<dbReference type="RefSeq" id="WP_116651214.1">
    <property type="nucleotide sequence ID" value="NZ_QUZK01000041.1"/>
</dbReference>
<evidence type="ECO:0000313" key="10">
    <source>
        <dbReference type="EMBL" id="RFF29980.1"/>
    </source>
</evidence>
<dbReference type="GO" id="GO:1990961">
    <property type="term" value="P:xenobiotic detoxification by transmembrane export across the plasma membrane"/>
    <property type="evidence" value="ECO:0007669"/>
    <property type="project" value="InterPro"/>
</dbReference>
<comment type="caution">
    <text evidence="10">The sequence shown here is derived from an EMBL/GenBank/DDBJ whole genome shotgun (WGS) entry which is preliminary data.</text>
</comment>
<comment type="subcellular location">
    <subcellularLocation>
        <location evidence="8">Cell inner membrane</location>
        <topology evidence="8">Multi-pass membrane protein</topology>
    </subcellularLocation>
    <subcellularLocation>
        <location evidence="1">Cell membrane</location>
        <topology evidence="1">Multi-pass membrane protein</topology>
    </subcellularLocation>
</comment>
<dbReference type="Proteomes" id="UP000260351">
    <property type="component" value="Unassembled WGS sequence"/>
</dbReference>
<evidence type="ECO:0000313" key="11">
    <source>
        <dbReference type="Proteomes" id="UP000260351"/>
    </source>
</evidence>
<organism evidence="10 11">
    <name type="scientific">Wenzhouxiangella sediminis</name>
    <dbReference type="NCBI Taxonomy" id="1792836"/>
    <lineage>
        <taxon>Bacteria</taxon>
        <taxon>Pseudomonadati</taxon>
        <taxon>Pseudomonadota</taxon>
        <taxon>Gammaproteobacteria</taxon>
        <taxon>Chromatiales</taxon>
        <taxon>Wenzhouxiangellaceae</taxon>
        <taxon>Wenzhouxiangella</taxon>
    </lineage>
</organism>
<feature type="transmembrane region" description="Helical" evidence="8">
    <location>
        <begin position="365"/>
        <end position="385"/>
    </location>
</feature>
<feature type="transmembrane region" description="Helical" evidence="8">
    <location>
        <begin position="339"/>
        <end position="359"/>
    </location>
</feature>
<name>A0A3E1K7H9_9GAMM</name>
<dbReference type="Gene3D" id="1.20.1720.10">
    <property type="entry name" value="Multidrug resistance protein D"/>
    <property type="match status" value="1"/>
</dbReference>
<dbReference type="GO" id="GO:0005886">
    <property type="term" value="C:plasma membrane"/>
    <property type="evidence" value="ECO:0007669"/>
    <property type="project" value="UniProtKB-SubCell"/>
</dbReference>
<keyword evidence="4" id="KW-1003">Cell membrane</keyword>
<dbReference type="GO" id="GO:0042910">
    <property type="term" value="F:xenobiotic transmembrane transporter activity"/>
    <property type="evidence" value="ECO:0007669"/>
    <property type="project" value="InterPro"/>
</dbReference>
<reference evidence="10 11" key="1">
    <citation type="submission" date="2018-08" db="EMBL/GenBank/DDBJ databases">
        <title>Wenzhouxiangella salilacus sp. nov., a novel bacterium isolated from a saline lake in Xinjiang Province, China.</title>
        <authorList>
            <person name="Han S."/>
        </authorList>
    </citation>
    <scope>NUCLEOTIDE SEQUENCE [LARGE SCALE GENOMIC DNA]</scope>
    <source>
        <strain evidence="10 11">XDB06</strain>
    </source>
</reference>
<protein>
    <recommendedName>
        <fullName evidence="8">Bcr/CflA family efflux transporter</fullName>
    </recommendedName>
</protein>
<evidence type="ECO:0000256" key="6">
    <source>
        <dbReference type="ARBA" id="ARBA00022989"/>
    </source>
</evidence>
<evidence type="ECO:0000259" key="9">
    <source>
        <dbReference type="PROSITE" id="PS50850"/>
    </source>
</evidence>
<dbReference type="InterPro" id="IPR005829">
    <property type="entry name" value="Sugar_transporter_CS"/>
</dbReference>
<dbReference type="NCBIfam" id="TIGR00710">
    <property type="entry name" value="efflux_Bcr_CflA"/>
    <property type="match status" value="1"/>
</dbReference>
<keyword evidence="11" id="KW-1185">Reference proteome</keyword>
<feature type="transmembrane region" description="Helical" evidence="8">
    <location>
        <begin position="276"/>
        <end position="295"/>
    </location>
</feature>
<feature type="transmembrane region" description="Helical" evidence="8">
    <location>
        <begin position="245"/>
        <end position="264"/>
    </location>
</feature>
<dbReference type="InterPro" id="IPR011701">
    <property type="entry name" value="MFS"/>
</dbReference>
<feature type="transmembrane region" description="Helical" evidence="8">
    <location>
        <begin position="96"/>
        <end position="118"/>
    </location>
</feature>
<dbReference type="SUPFAM" id="SSF103473">
    <property type="entry name" value="MFS general substrate transporter"/>
    <property type="match status" value="1"/>
</dbReference>
<dbReference type="Pfam" id="PF07690">
    <property type="entry name" value="MFS_1"/>
    <property type="match status" value="1"/>
</dbReference>
<gene>
    <name evidence="10" type="ORF">DZC52_10665</name>
</gene>
<proteinExistence type="inferred from homology"/>
<keyword evidence="7 8" id="KW-0472">Membrane</keyword>
<feature type="transmembrane region" description="Helical" evidence="8">
    <location>
        <begin position="71"/>
        <end position="90"/>
    </location>
</feature>
<dbReference type="CDD" id="cd17320">
    <property type="entry name" value="MFS_MdfA_MDR_like"/>
    <property type="match status" value="1"/>
</dbReference>
<feature type="transmembrane region" description="Helical" evidence="8">
    <location>
        <begin position="130"/>
        <end position="154"/>
    </location>
</feature>
<feature type="transmembrane region" description="Helical" evidence="8">
    <location>
        <begin position="301"/>
        <end position="319"/>
    </location>
</feature>
<evidence type="ECO:0000256" key="4">
    <source>
        <dbReference type="ARBA" id="ARBA00022475"/>
    </source>
</evidence>
<keyword evidence="6 8" id="KW-1133">Transmembrane helix</keyword>
<comment type="similarity">
    <text evidence="2 8">Belongs to the major facilitator superfamily. Bcr/CmlA family.</text>
</comment>
<feature type="domain" description="Major facilitator superfamily (MFS) profile" evidence="9">
    <location>
        <begin position="1"/>
        <end position="389"/>
    </location>
</feature>
<dbReference type="PROSITE" id="PS00216">
    <property type="entry name" value="SUGAR_TRANSPORT_1"/>
    <property type="match status" value="1"/>
</dbReference>
<dbReference type="InterPro" id="IPR036259">
    <property type="entry name" value="MFS_trans_sf"/>
</dbReference>
<keyword evidence="5 8" id="KW-0812">Transmembrane</keyword>
<feature type="transmembrane region" description="Helical" evidence="8">
    <location>
        <begin position="46"/>
        <end position="64"/>
    </location>
</feature>
<evidence type="ECO:0000256" key="5">
    <source>
        <dbReference type="ARBA" id="ARBA00022692"/>
    </source>
</evidence>
<accession>A0A3E1K7H9</accession>